<dbReference type="Gene3D" id="3.20.20.70">
    <property type="entry name" value="Aldolase class I"/>
    <property type="match status" value="1"/>
</dbReference>
<reference evidence="4" key="3">
    <citation type="submission" date="2018-07" db="EMBL/GenBank/DDBJ databases">
        <title>WGS assembly of Glycine max.</title>
        <authorList>
            <person name="Schmutz J."/>
            <person name="Cannon S."/>
            <person name="Schlueter J."/>
            <person name="Ma J."/>
            <person name="Mitros T."/>
            <person name="Nelson W."/>
            <person name="Hyten D."/>
            <person name="Song Q."/>
            <person name="Thelen J."/>
            <person name="Cheng J."/>
            <person name="Xu D."/>
            <person name="Hellsten U."/>
            <person name="May G."/>
            <person name="Yu Y."/>
            <person name="Sakurai T."/>
            <person name="Umezawa T."/>
            <person name="Bhattacharyya M."/>
            <person name="Sandhu D."/>
            <person name="Valliyodan B."/>
            <person name="Lindquist E."/>
            <person name="Peto M."/>
            <person name="Grant D."/>
            <person name="Shu S."/>
            <person name="Goodstein D."/>
            <person name="Barry K."/>
            <person name="Futrell-Griggs M."/>
            <person name="Abernathy B."/>
            <person name="Du J."/>
            <person name="Tian Z."/>
            <person name="Zhu L."/>
            <person name="Gill N."/>
            <person name="Joshi T."/>
            <person name="Libault M."/>
            <person name="Sethuraman A."/>
            <person name="Zhang X."/>
            <person name="Shinozaki K."/>
            <person name="Nguyen H."/>
            <person name="Wing R."/>
            <person name="Cregan P."/>
            <person name="Specht J."/>
            <person name="Grimwood J."/>
            <person name="Rokhsar D."/>
            <person name="Stacey G."/>
            <person name="Shoemaker R."/>
            <person name="Jackson S."/>
        </authorList>
    </citation>
    <scope>NUCLEOTIDE SEQUENCE</scope>
    <source>
        <tissue evidence="4">Callus</tissue>
    </source>
</reference>
<dbReference type="SMR" id="K7MP46"/>
<dbReference type="InParanoid" id="K7MP46"/>
<evidence type="ECO:0000313" key="5">
    <source>
        <dbReference type="EnsemblPlants" id="KRH06010"/>
    </source>
</evidence>
<dbReference type="EnsemblPlants" id="KRH06010">
    <property type="protein sequence ID" value="KRH06010"/>
    <property type="gene ID" value="GLYMA_17G261900"/>
</dbReference>
<name>K7MP46_SOYBN</name>
<keyword evidence="3" id="KW-0521">NADP</keyword>
<keyword evidence="2" id="KW-0288">FMN</keyword>
<dbReference type="Proteomes" id="UP000008827">
    <property type="component" value="Chromosome 17"/>
</dbReference>
<accession>K7MP46</accession>
<dbReference type="HOGENOM" id="CLU_1527827_0_0_1"/>
<keyword evidence="6" id="KW-1185">Reference proteome</keyword>
<evidence type="ECO:0000256" key="3">
    <source>
        <dbReference type="ARBA" id="ARBA00022857"/>
    </source>
</evidence>
<dbReference type="PANTHER" id="PTHR22893:SF62">
    <property type="entry name" value="12-OXOPHYTODIENOATE REDUCTASE-LIKE PROTEIN"/>
    <property type="match status" value="1"/>
</dbReference>
<protein>
    <recommendedName>
        <fullName evidence="7">NADH:flavin oxidoreductase/NADH oxidase N-terminal domain-containing protein</fullName>
    </recommendedName>
</protein>
<dbReference type="EMBL" id="CM000850">
    <property type="protein sequence ID" value="KRH06010.1"/>
    <property type="molecule type" value="Genomic_DNA"/>
</dbReference>
<reference evidence="5" key="2">
    <citation type="submission" date="2018-02" db="UniProtKB">
        <authorList>
            <consortium name="EnsemblPlants"/>
        </authorList>
    </citation>
    <scope>IDENTIFICATION</scope>
    <source>
        <strain evidence="5">Williams 82</strain>
    </source>
</reference>
<dbReference type="STRING" id="3847.K7MP46"/>
<sequence>MKERRYPYSTHTRWEVLIYLTRIYTLDLDHATFLPCSKRVLAGSVPKGQSCLLSLITMIVETLTLKHILGIHIAQSLSQLGILYIHLIEPRMHQLGRPSKTGLLLWLVARIGLRDRNEAISTGAAHLVAYGRLFLANNPDLPTRFHLDAHLNQPDVTTFYTHHPVLSSTQPQVMLL</sequence>
<dbReference type="InterPro" id="IPR045247">
    <property type="entry name" value="Oye-like"/>
</dbReference>
<evidence type="ECO:0000313" key="6">
    <source>
        <dbReference type="Proteomes" id="UP000008827"/>
    </source>
</evidence>
<evidence type="ECO:0000256" key="1">
    <source>
        <dbReference type="ARBA" id="ARBA00022630"/>
    </source>
</evidence>
<dbReference type="PaxDb" id="3847-GLYMA17G38160.1"/>
<gene>
    <name evidence="4" type="ORF">GLYMA_17G261900</name>
</gene>
<evidence type="ECO:0000256" key="2">
    <source>
        <dbReference type="ARBA" id="ARBA00022643"/>
    </source>
</evidence>
<dbReference type="SUPFAM" id="SSF51395">
    <property type="entry name" value="FMN-linked oxidoreductases"/>
    <property type="match status" value="1"/>
</dbReference>
<dbReference type="PANTHER" id="PTHR22893">
    <property type="entry name" value="NADH OXIDOREDUCTASE-RELATED"/>
    <property type="match status" value="1"/>
</dbReference>
<dbReference type="Gramene" id="KRH06010">
    <property type="protein sequence ID" value="KRH06010"/>
    <property type="gene ID" value="GLYMA_17G261900"/>
</dbReference>
<reference evidence="4 5" key="1">
    <citation type="journal article" date="2010" name="Nature">
        <title>Genome sequence of the palaeopolyploid soybean.</title>
        <authorList>
            <person name="Schmutz J."/>
            <person name="Cannon S.B."/>
            <person name="Schlueter J."/>
            <person name="Ma J."/>
            <person name="Mitros T."/>
            <person name="Nelson W."/>
            <person name="Hyten D.L."/>
            <person name="Song Q."/>
            <person name="Thelen J.J."/>
            <person name="Cheng J."/>
            <person name="Xu D."/>
            <person name="Hellsten U."/>
            <person name="May G.D."/>
            <person name="Yu Y."/>
            <person name="Sakurai T."/>
            <person name="Umezawa T."/>
            <person name="Bhattacharyya M.K."/>
            <person name="Sandhu D."/>
            <person name="Valliyodan B."/>
            <person name="Lindquist E."/>
            <person name="Peto M."/>
            <person name="Grant D."/>
            <person name="Shu S."/>
            <person name="Goodstein D."/>
            <person name="Barry K."/>
            <person name="Futrell-Griggs M."/>
            <person name="Abernathy B."/>
            <person name="Du J."/>
            <person name="Tian Z."/>
            <person name="Zhu L."/>
            <person name="Gill N."/>
            <person name="Joshi T."/>
            <person name="Libault M."/>
            <person name="Sethuraman A."/>
            <person name="Zhang X.-C."/>
            <person name="Shinozaki K."/>
            <person name="Nguyen H.T."/>
            <person name="Wing R.A."/>
            <person name="Cregan P."/>
            <person name="Specht J."/>
            <person name="Grimwood J."/>
            <person name="Rokhsar D."/>
            <person name="Stacey G."/>
            <person name="Shoemaker R.C."/>
            <person name="Jackson S.A."/>
        </authorList>
    </citation>
    <scope>NUCLEOTIDE SEQUENCE</scope>
    <source>
        <strain evidence="5">cv. Williams 82</strain>
        <tissue evidence="4">Callus</tissue>
    </source>
</reference>
<proteinExistence type="predicted"/>
<evidence type="ECO:0008006" key="7">
    <source>
        <dbReference type="Google" id="ProtNLM"/>
    </source>
</evidence>
<dbReference type="GO" id="GO:0016491">
    <property type="term" value="F:oxidoreductase activity"/>
    <property type="evidence" value="ECO:0000318"/>
    <property type="project" value="GO_Central"/>
</dbReference>
<dbReference type="GO" id="GO:0010181">
    <property type="term" value="F:FMN binding"/>
    <property type="evidence" value="ECO:0007669"/>
    <property type="project" value="InterPro"/>
</dbReference>
<evidence type="ECO:0000313" key="4">
    <source>
        <dbReference type="EMBL" id="KRH06010.1"/>
    </source>
</evidence>
<dbReference type="AlphaFoldDB" id="K7MP46"/>
<dbReference type="InterPro" id="IPR013785">
    <property type="entry name" value="Aldolase_TIM"/>
</dbReference>
<organism evidence="4">
    <name type="scientific">Glycine max</name>
    <name type="common">Soybean</name>
    <name type="synonym">Glycine hispida</name>
    <dbReference type="NCBI Taxonomy" id="3847"/>
    <lineage>
        <taxon>Eukaryota</taxon>
        <taxon>Viridiplantae</taxon>
        <taxon>Streptophyta</taxon>
        <taxon>Embryophyta</taxon>
        <taxon>Tracheophyta</taxon>
        <taxon>Spermatophyta</taxon>
        <taxon>Magnoliopsida</taxon>
        <taxon>eudicotyledons</taxon>
        <taxon>Gunneridae</taxon>
        <taxon>Pentapetalae</taxon>
        <taxon>rosids</taxon>
        <taxon>fabids</taxon>
        <taxon>Fabales</taxon>
        <taxon>Fabaceae</taxon>
        <taxon>Papilionoideae</taxon>
        <taxon>50 kb inversion clade</taxon>
        <taxon>NPAAA clade</taxon>
        <taxon>indigoferoid/millettioid clade</taxon>
        <taxon>Phaseoleae</taxon>
        <taxon>Glycine</taxon>
        <taxon>Glycine subgen. Soja</taxon>
    </lineage>
</organism>
<keyword evidence="1" id="KW-0285">Flavoprotein</keyword>
<dbReference type="eggNOG" id="KOG0134">
    <property type="taxonomic scope" value="Eukaryota"/>
</dbReference>